<dbReference type="Pfam" id="PF13857">
    <property type="entry name" value="Ank_5"/>
    <property type="match status" value="1"/>
</dbReference>
<organism evidence="4 5">
    <name type="scientific">Podila verticillata NRRL 6337</name>
    <dbReference type="NCBI Taxonomy" id="1069443"/>
    <lineage>
        <taxon>Eukaryota</taxon>
        <taxon>Fungi</taxon>
        <taxon>Fungi incertae sedis</taxon>
        <taxon>Mucoromycota</taxon>
        <taxon>Mortierellomycotina</taxon>
        <taxon>Mortierellomycetes</taxon>
        <taxon>Mortierellales</taxon>
        <taxon>Mortierellaceae</taxon>
        <taxon>Podila</taxon>
    </lineage>
</organism>
<dbReference type="SMART" id="SM00248">
    <property type="entry name" value="ANK"/>
    <property type="match status" value="1"/>
</dbReference>
<evidence type="ECO:0000256" key="1">
    <source>
        <dbReference type="ARBA" id="ARBA00022737"/>
    </source>
</evidence>
<accession>A0A086TL16</accession>
<dbReference type="EMBL" id="KN042431">
    <property type="protein sequence ID" value="KFH62643.1"/>
    <property type="molecule type" value="Genomic_DNA"/>
</dbReference>
<evidence type="ECO:0000256" key="3">
    <source>
        <dbReference type="PROSITE-ProRule" id="PRU00023"/>
    </source>
</evidence>
<sequence length="187" mass="20340">MLSNIGKMLQQPERGFSSINMANESFIVDGDETEGSEQIVQQFFAAIQEQDTEVVRHMLVEHRSLLTRARCKAKGASFPAEVERDAFTLLGAYLGPLTGLQLAILTGKDSVAKDILDSTFEQDVDAKFGNGNTALHLAVLLGASTMVSVLIERGADTTIKNKRGYSAVDMSDNPDILNLLHQPGDEE</sequence>
<dbReference type="PROSITE" id="PS50297">
    <property type="entry name" value="ANK_REP_REGION"/>
    <property type="match status" value="1"/>
</dbReference>
<dbReference type="AlphaFoldDB" id="A0A086TL16"/>
<reference evidence="4 5" key="1">
    <citation type="submission" date="2011-02" db="EMBL/GenBank/DDBJ databases">
        <title>The Genome Sequence of Mortierella verticillata NRRL 6337.</title>
        <authorList>
            <consortium name="The Broad Institute Genome Sequencing Platform"/>
            <person name="Russ C."/>
            <person name="Cuomo C."/>
            <person name="Burger G."/>
            <person name="Gray M.W."/>
            <person name="Holland P.W.H."/>
            <person name="King N."/>
            <person name="Lang F.B.F."/>
            <person name="Roger A.J."/>
            <person name="Ruiz-Trillo I."/>
            <person name="Young S.K."/>
            <person name="Zeng Q."/>
            <person name="Gargeya S."/>
            <person name="Alvarado L."/>
            <person name="Berlin A."/>
            <person name="Chapman S.B."/>
            <person name="Chen Z."/>
            <person name="Freedman E."/>
            <person name="Gellesch M."/>
            <person name="Goldberg J."/>
            <person name="Griggs A."/>
            <person name="Gujja S."/>
            <person name="Heilman E."/>
            <person name="Heiman D."/>
            <person name="Howarth C."/>
            <person name="Mehta T."/>
            <person name="Neiman D."/>
            <person name="Pearson M."/>
            <person name="Roberts A."/>
            <person name="Saif S."/>
            <person name="Shea T."/>
            <person name="Shenoy N."/>
            <person name="Sisk P."/>
            <person name="Stolte C."/>
            <person name="Sykes S."/>
            <person name="White J."/>
            <person name="Yandava C."/>
            <person name="Haas B."/>
            <person name="Nusbaum C."/>
            <person name="Birren B."/>
        </authorList>
    </citation>
    <scope>NUCLEOTIDE SEQUENCE [LARGE SCALE GENOMIC DNA]</scope>
    <source>
        <strain evidence="4 5">NRRL 6337</strain>
    </source>
</reference>
<dbReference type="SUPFAM" id="SSF48403">
    <property type="entry name" value="Ankyrin repeat"/>
    <property type="match status" value="1"/>
</dbReference>
<keyword evidence="5" id="KW-1185">Reference proteome</keyword>
<name>A0A086TL16_9FUNG</name>
<dbReference type="Gene3D" id="1.25.40.20">
    <property type="entry name" value="Ankyrin repeat-containing domain"/>
    <property type="match status" value="1"/>
</dbReference>
<proteinExistence type="predicted"/>
<dbReference type="InterPro" id="IPR002110">
    <property type="entry name" value="Ankyrin_rpt"/>
</dbReference>
<dbReference type="InterPro" id="IPR036770">
    <property type="entry name" value="Ankyrin_rpt-contain_sf"/>
</dbReference>
<keyword evidence="2 3" id="KW-0040">ANK repeat</keyword>
<evidence type="ECO:0000313" key="5">
    <source>
        <dbReference type="Proteomes" id="UP000243308"/>
    </source>
</evidence>
<protein>
    <submittedName>
        <fullName evidence="4">Uncharacterized protein</fullName>
    </submittedName>
</protein>
<keyword evidence="1" id="KW-0677">Repeat</keyword>
<dbReference type="Proteomes" id="UP000243308">
    <property type="component" value="Unassembled WGS sequence"/>
</dbReference>
<feature type="repeat" description="ANK" evidence="3">
    <location>
        <begin position="130"/>
        <end position="162"/>
    </location>
</feature>
<evidence type="ECO:0000256" key="2">
    <source>
        <dbReference type="ARBA" id="ARBA00023043"/>
    </source>
</evidence>
<gene>
    <name evidence="4" type="ORF">MVEG_12035</name>
</gene>
<dbReference type="OrthoDB" id="194358at2759"/>
<evidence type="ECO:0000313" key="4">
    <source>
        <dbReference type="EMBL" id="KFH62643.1"/>
    </source>
</evidence>
<dbReference type="PROSITE" id="PS50088">
    <property type="entry name" value="ANK_REPEAT"/>
    <property type="match status" value="1"/>
</dbReference>
<dbReference type="PANTHER" id="PTHR24171">
    <property type="entry name" value="ANKYRIN REPEAT DOMAIN-CONTAINING PROTEIN 39-RELATED"/>
    <property type="match status" value="1"/>
</dbReference>